<reference evidence="3 4" key="1">
    <citation type="submission" date="2024-04" db="EMBL/GenBank/DDBJ databases">
        <title>Genome assembly C_amara_ONT_v2.</title>
        <authorList>
            <person name="Yant L."/>
            <person name="Moore C."/>
            <person name="Slenker M."/>
        </authorList>
    </citation>
    <scope>NUCLEOTIDE SEQUENCE [LARGE SCALE GENOMIC DNA]</scope>
    <source>
        <tissue evidence="3">Leaf</tissue>
    </source>
</reference>
<dbReference type="EMBL" id="JBANAX010000761">
    <property type="protein sequence ID" value="KAL1194162.1"/>
    <property type="molecule type" value="Genomic_DNA"/>
</dbReference>
<protein>
    <recommendedName>
        <fullName evidence="5">Transmembrane protein</fullName>
    </recommendedName>
</protein>
<keyword evidence="2" id="KW-0732">Signal</keyword>
<evidence type="ECO:0000256" key="2">
    <source>
        <dbReference type="SAM" id="SignalP"/>
    </source>
</evidence>
<feature type="region of interest" description="Disordered" evidence="1">
    <location>
        <begin position="23"/>
        <end position="64"/>
    </location>
</feature>
<proteinExistence type="predicted"/>
<feature type="region of interest" description="Disordered" evidence="1">
    <location>
        <begin position="88"/>
        <end position="114"/>
    </location>
</feature>
<organism evidence="3 4">
    <name type="scientific">Cardamine amara subsp. amara</name>
    <dbReference type="NCBI Taxonomy" id="228776"/>
    <lineage>
        <taxon>Eukaryota</taxon>
        <taxon>Viridiplantae</taxon>
        <taxon>Streptophyta</taxon>
        <taxon>Embryophyta</taxon>
        <taxon>Tracheophyta</taxon>
        <taxon>Spermatophyta</taxon>
        <taxon>Magnoliopsida</taxon>
        <taxon>eudicotyledons</taxon>
        <taxon>Gunneridae</taxon>
        <taxon>Pentapetalae</taxon>
        <taxon>rosids</taxon>
        <taxon>malvids</taxon>
        <taxon>Brassicales</taxon>
        <taxon>Brassicaceae</taxon>
        <taxon>Cardamineae</taxon>
        <taxon>Cardamine</taxon>
    </lineage>
</organism>
<keyword evidence="4" id="KW-1185">Reference proteome</keyword>
<accession>A0ABD0ZHL7</accession>
<comment type="caution">
    <text evidence="3">The sequence shown here is derived from an EMBL/GenBank/DDBJ whole genome shotgun (WGS) entry which is preliminary data.</text>
</comment>
<feature type="signal peptide" evidence="2">
    <location>
        <begin position="1"/>
        <end position="22"/>
    </location>
</feature>
<gene>
    <name evidence="3" type="ORF">V5N11_016010</name>
</gene>
<feature type="chain" id="PRO_5044776424" description="Transmembrane protein" evidence="2">
    <location>
        <begin position="23"/>
        <end position="135"/>
    </location>
</feature>
<evidence type="ECO:0000313" key="3">
    <source>
        <dbReference type="EMBL" id="KAL1194162.1"/>
    </source>
</evidence>
<evidence type="ECO:0000313" key="4">
    <source>
        <dbReference type="Proteomes" id="UP001558713"/>
    </source>
</evidence>
<dbReference type="AlphaFoldDB" id="A0ABD0ZHL7"/>
<evidence type="ECO:0008006" key="5">
    <source>
        <dbReference type="Google" id="ProtNLM"/>
    </source>
</evidence>
<dbReference type="Proteomes" id="UP001558713">
    <property type="component" value="Unassembled WGS sequence"/>
</dbReference>
<evidence type="ECO:0000256" key="1">
    <source>
        <dbReference type="SAM" id="MobiDB-lite"/>
    </source>
</evidence>
<feature type="compositionally biased region" description="Polar residues" evidence="1">
    <location>
        <begin position="33"/>
        <end position="53"/>
    </location>
</feature>
<name>A0ABD0ZHL7_CARAN</name>
<sequence>MSKHFFLVFFLVALTIANGISAAEDNEKPPPTSSLSQTVAGNKTTVDNSTKSLIDSLGPSQDYPDYEIPKELAPDGVVVVDDYVPTSPIGGKENADSLAQPDDAVKNSQPSSAFKSSSSVLVGVAAVAGASLFFF</sequence>